<gene>
    <name evidence="2" type="ORF">K8N75_13915</name>
</gene>
<dbReference type="PANTHER" id="PTHR36836:SF1">
    <property type="entry name" value="COLANIC ACID BIOSYNTHESIS PROTEIN WCAK"/>
    <property type="match status" value="1"/>
</dbReference>
<dbReference type="Pfam" id="PF04230">
    <property type="entry name" value="PS_pyruv_trans"/>
    <property type="match status" value="1"/>
</dbReference>
<accession>A0A8T5UYZ4</accession>
<evidence type="ECO:0000259" key="1">
    <source>
        <dbReference type="Pfam" id="PF04230"/>
    </source>
</evidence>
<evidence type="ECO:0000313" key="2">
    <source>
        <dbReference type="EMBL" id="MBZ2167136.1"/>
    </source>
</evidence>
<dbReference type="Gene3D" id="3.40.50.2000">
    <property type="entry name" value="Glycogen Phosphorylase B"/>
    <property type="match status" value="1"/>
</dbReference>
<evidence type="ECO:0000313" key="3">
    <source>
        <dbReference type="Proteomes" id="UP000825933"/>
    </source>
</evidence>
<dbReference type="InterPro" id="IPR007345">
    <property type="entry name" value="Polysacch_pyruvyl_Trfase"/>
</dbReference>
<keyword evidence="2" id="KW-0808">Transferase</keyword>
<keyword evidence="3" id="KW-1185">Reference proteome</keyword>
<comment type="caution">
    <text evidence="2">The sequence shown here is derived from an EMBL/GenBank/DDBJ whole genome shotgun (WGS) entry which is preliminary data.</text>
</comment>
<dbReference type="Proteomes" id="UP000825933">
    <property type="component" value="Unassembled WGS sequence"/>
</dbReference>
<name>A0A8T5UYZ4_9EURY</name>
<protein>
    <submittedName>
        <fullName evidence="2">Polysaccharide pyruvyl transferase family protein</fullName>
    </submittedName>
</protein>
<dbReference type="PANTHER" id="PTHR36836">
    <property type="entry name" value="COLANIC ACID BIOSYNTHESIS PROTEIN WCAK"/>
    <property type="match status" value="1"/>
</dbReference>
<dbReference type="RefSeq" id="WP_223792665.1">
    <property type="nucleotide sequence ID" value="NZ_JAIOUQ010000017.1"/>
</dbReference>
<sequence length="433" mass="49393">MAKIVFIGGNLSVNKGGAALILSAYESIKSIIPDTEFIVVSYFIEDIQMEKRYPEIEILPELKKNFPLSRIISWGYYLFLAIYLKYIKLDLNRKLVKETIIKTYLDADLIIEISGDGLSGDYGILSTLHSLIRIHIGILLDKKVFIYAQSIGPFNIKWPQTKIHSSFLSFICKFYAKFLLNRVSLITVREVISAELLKNMKVSKVPIYITADSAFLLRPISKKDTFDILSKYGINDKEEIIGISLSNSISRLQYFDSNTGSMKINQYEQIMLEVIKYITNQFNLKVVLVPHVTGPGEINDDRIIANKIIEKLTNKTHVVNISEELTPDELKGIIGTCKLFIGSRMHANIAAISMYVPTLAIGYSHKTNGIMEMAGQKEFIFNFKELNLDVIIKKIDEIWKEKETISKELKENIQPLKKKSFYNVVQVKKLLDL</sequence>
<reference evidence="3" key="1">
    <citation type="journal article" date="2022" name="Microbiol. Resour. Announc.">
        <title>Draft Genome Sequence of a Methanogenic Archaeon from West Spitsbergen Permafrost.</title>
        <authorList>
            <person name="Trubitsyn V."/>
            <person name="Rivkina E."/>
            <person name="Shcherbakova V."/>
        </authorList>
    </citation>
    <scope>NUCLEOTIDE SEQUENCE [LARGE SCALE GENOMIC DNA]</scope>
    <source>
        <strain evidence="3">VT</strain>
    </source>
</reference>
<proteinExistence type="predicted"/>
<dbReference type="GO" id="GO:0016740">
    <property type="term" value="F:transferase activity"/>
    <property type="evidence" value="ECO:0007669"/>
    <property type="project" value="UniProtKB-KW"/>
</dbReference>
<organism evidence="2 3">
    <name type="scientific">Methanobacterium spitsbergense</name>
    <dbReference type="NCBI Taxonomy" id="2874285"/>
    <lineage>
        <taxon>Archaea</taxon>
        <taxon>Methanobacteriati</taxon>
        <taxon>Methanobacteriota</taxon>
        <taxon>Methanomada group</taxon>
        <taxon>Methanobacteria</taxon>
        <taxon>Methanobacteriales</taxon>
        <taxon>Methanobacteriaceae</taxon>
        <taxon>Methanobacterium</taxon>
    </lineage>
</organism>
<dbReference type="EMBL" id="JAIOUQ010000017">
    <property type="protein sequence ID" value="MBZ2167136.1"/>
    <property type="molecule type" value="Genomic_DNA"/>
</dbReference>
<dbReference type="AlphaFoldDB" id="A0A8T5UYZ4"/>
<feature type="domain" description="Polysaccharide pyruvyl transferase" evidence="1">
    <location>
        <begin position="14"/>
        <end position="365"/>
    </location>
</feature>